<organism evidence="2 3">
    <name type="scientific">Trichonephila clavata</name>
    <name type="common">Joro spider</name>
    <name type="synonym">Nephila clavata</name>
    <dbReference type="NCBI Taxonomy" id="2740835"/>
    <lineage>
        <taxon>Eukaryota</taxon>
        <taxon>Metazoa</taxon>
        <taxon>Ecdysozoa</taxon>
        <taxon>Arthropoda</taxon>
        <taxon>Chelicerata</taxon>
        <taxon>Arachnida</taxon>
        <taxon>Araneae</taxon>
        <taxon>Araneomorphae</taxon>
        <taxon>Entelegynae</taxon>
        <taxon>Araneoidea</taxon>
        <taxon>Nephilidae</taxon>
        <taxon>Trichonephila</taxon>
    </lineage>
</organism>
<evidence type="ECO:0000313" key="2">
    <source>
        <dbReference type="EMBL" id="GFR24929.1"/>
    </source>
</evidence>
<evidence type="ECO:0000313" key="3">
    <source>
        <dbReference type="Proteomes" id="UP000887116"/>
    </source>
</evidence>
<evidence type="ECO:0000256" key="1">
    <source>
        <dbReference type="SAM" id="MobiDB-lite"/>
    </source>
</evidence>
<reference evidence="2" key="1">
    <citation type="submission" date="2020-07" db="EMBL/GenBank/DDBJ databases">
        <title>Multicomponent nature underlies the extraordinary mechanical properties of spider dragline silk.</title>
        <authorList>
            <person name="Kono N."/>
            <person name="Nakamura H."/>
            <person name="Mori M."/>
            <person name="Yoshida Y."/>
            <person name="Ohtoshi R."/>
            <person name="Malay A.D."/>
            <person name="Moran D.A.P."/>
            <person name="Tomita M."/>
            <person name="Numata K."/>
            <person name="Arakawa K."/>
        </authorList>
    </citation>
    <scope>NUCLEOTIDE SEQUENCE</scope>
</reference>
<keyword evidence="3" id="KW-1185">Reference proteome</keyword>
<gene>
    <name evidence="2" type="ORF">TNCT_83431</name>
</gene>
<feature type="region of interest" description="Disordered" evidence="1">
    <location>
        <begin position="1"/>
        <end position="24"/>
    </location>
</feature>
<protein>
    <submittedName>
        <fullName evidence="2">Uncharacterized protein</fullName>
    </submittedName>
</protein>
<proteinExistence type="predicted"/>
<dbReference type="EMBL" id="BMAO01038433">
    <property type="protein sequence ID" value="GFR24929.1"/>
    <property type="molecule type" value="Genomic_DNA"/>
</dbReference>
<sequence length="109" mass="12222">MRSSNIHSKENQLHAHKGKPSDALGSSKERLINLLVRVIMNWSNMPNPFHLKGGIQAILDINSKQGLRLRLSLITTKNISVTAIHLIPGSMLMQLTTNVEIQSRLYTKI</sequence>
<comment type="caution">
    <text evidence="2">The sequence shown here is derived from an EMBL/GenBank/DDBJ whole genome shotgun (WGS) entry which is preliminary data.</text>
</comment>
<accession>A0A8X6HJT2</accession>
<name>A0A8X6HJT2_TRICU</name>
<dbReference type="AlphaFoldDB" id="A0A8X6HJT2"/>
<dbReference type="Proteomes" id="UP000887116">
    <property type="component" value="Unassembled WGS sequence"/>
</dbReference>